<feature type="chain" id="PRO_5023871362" description="RING-type domain-containing protein" evidence="6">
    <location>
        <begin position="24"/>
        <end position="239"/>
    </location>
</feature>
<keyword evidence="1" id="KW-0479">Metal-binding</keyword>
<evidence type="ECO:0000256" key="5">
    <source>
        <dbReference type="SAM" id="MobiDB-lite"/>
    </source>
</evidence>
<keyword evidence="6" id="KW-0732">Signal</keyword>
<dbReference type="InterPro" id="IPR003245">
    <property type="entry name" value="Phytocyanin_dom"/>
</dbReference>
<dbReference type="GO" id="GO:0009055">
    <property type="term" value="F:electron transfer activity"/>
    <property type="evidence" value="ECO:0007669"/>
    <property type="project" value="InterPro"/>
</dbReference>
<feature type="signal peptide" evidence="6">
    <location>
        <begin position="1"/>
        <end position="23"/>
    </location>
</feature>
<evidence type="ECO:0000256" key="1">
    <source>
        <dbReference type="ARBA" id="ARBA00022723"/>
    </source>
</evidence>
<evidence type="ECO:0000313" key="10">
    <source>
        <dbReference type="Proteomes" id="UP000324897"/>
    </source>
</evidence>
<dbReference type="SMART" id="SM00184">
    <property type="entry name" value="RING"/>
    <property type="match status" value="1"/>
</dbReference>
<dbReference type="InterPro" id="IPR013083">
    <property type="entry name" value="Znf_RING/FYVE/PHD"/>
</dbReference>
<evidence type="ECO:0000256" key="4">
    <source>
        <dbReference type="PROSITE-ProRule" id="PRU00175"/>
    </source>
</evidence>
<name>A0A5J9TAW1_9POAL</name>
<evidence type="ECO:0000259" key="8">
    <source>
        <dbReference type="PROSITE" id="PS51485"/>
    </source>
</evidence>
<dbReference type="Gene3D" id="2.60.40.420">
    <property type="entry name" value="Cupredoxins - blue copper proteins"/>
    <property type="match status" value="1"/>
</dbReference>
<evidence type="ECO:0000256" key="3">
    <source>
        <dbReference type="ARBA" id="ARBA00022833"/>
    </source>
</evidence>
<dbReference type="Pfam" id="PF02298">
    <property type="entry name" value="Cu_bind_like"/>
    <property type="match status" value="1"/>
</dbReference>
<dbReference type="InterPro" id="IPR011016">
    <property type="entry name" value="Znf_RING-CH"/>
</dbReference>
<feature type="non-terminal residue" evidence="9">
    <location>
        <position position="1"/>
    </location>
</feature>
<dbReference type="AlphaFoldDB" id="A0A5J9TAW1"/>
<keyword evidence="3" id="KW-0862">Zinc</keyword>
<keyword evidence="10" id="KW-1185">Reference proteome</keyword>
<dbReference type="Pfam" id="PF13639">
    <property type="entry name" value="zf-RING_2"/>
    <property type="match status" value="1"/>
</dbReference>
<gene>
    <name evidence="9" type="ORF">EJB05_41910</name>
</gene>
<dbReference type="InterPro" id="IPR051826">
    <property type="entry name" value="E3_ubiquitin-ligase_domain"/>
</dbReference>
<dbReference type="InterPro" id="IPR008972">
    <property type="entry name" value="Cupredoxin"/>
</dbReference>
<organism evidence="9 10">
    <name type="scientific">Eragrostis curvula</name>
    <name type="common">weeping love grass</name>
    <dbReference type="NCBI Taxonomy" id="38414"/>
    <lineage>
        <taxon>Eukaryota</taxon>
        <taxon>Viridiplantae</taxon>
        <taxon>Streptophyta</taxon>
        <taxon>Embryophyta</taxon>
        <taxon>Tracheophyta</taxon>
        <taxon>Spermatophyta</taxon>
        <taxon>Magnoliopsida</taxon>
        <taxon>Liliopsida</taxon>
        <taxon>Poales</taxon>
        <taxon>Poaceae</taxon>
        <taxon>PACMAD clade</taxon>
        <taxon>Chloridoideae</taxon>
        <taxon>Eragrostideae</taxon>
        <taxon>Eragrostidinae</taxon>
        <taxon>Eragrostis</taxon>
    </lineage>
</organism>
<dbReference type="Gramene" id="TVU08505">
    <property type="protein sequence ID" value="TVU08505"/>
    <property type="gene ID" value="EJB05_41910"/>
</dbReference>
<dbReference type="Gene3D" id="3.30.40.10">
    <property type="entry name" value="Zinc/RING finger domain, C3HC4 (zinc finger)"/>
    <property type="match status" value="1"/>
</dbReference>
<dbReference type="EMBL" id="RWGY01000039">
    <property type="protein sequence ID" value="TVU08505.1"/>
    <property type="molecule type" value="Genomic_DNA"/>
</dbReference>
<evidence type="ECO:0008006" key="11">
    <source>
        <dbReference type="Google" id="ProtNLM"/>
    </source>
</evidence>
<keyword evidence="2 4" id="KW-0863">Zinc-finger</keyword>
<dbReference type="InterPro" id="IPR001841">
    <property type="entry name" value="Znf_RING"/>
</dbReference>
<accession>A0A5J9TAW1</accession>
<dbReference type="GO" id="GO:0008270">
    <property type="term" value="F:zinc ion binding"/>
    <property type="evidence" value="ECO:0007669"/>
    <property type="project" value="UniProtKB-KW"/>
</dbReference>
<dbReference type="PROSITE" id="PS51485">
    <property type="entry name" value="PHYTOCYANIN"/>
    <property type="match status" value="1"/>
</dbReference>
<evidence type="ECO:0000259" key="7">
    <source>
        <dbReference type="PROSITE" id="PS50089"/>
    </source>
</evidence>
<evidence type="ECO:0000313" key="9">
    <source>
        <dbReference type="EMBL" id="TVU08505.1"/>
    </source>
</evidence>
<feature type="compositionally biased region" description="Polar residues" evidence="5">
    <location>
        <begin position="41"/>
        <end position="51"/>
    </location>
</feature>
<proteinExistence type="predicted"/>
<dbReference type="PROSITE" id="PS50089">
    <property type="entry name" value="ZF_RING_2"/>
    <property type="match status" value="1"/>
</dbReference>
<dbReference type="GO" id="GO:0006511">
    <property type="term" value="P:ubiquitin-dependent protein catabolic process"/>
    <property type="evidence" value="ECO:0007669"/>
    <property type="project" value="TreeGrafter"/>
</dbReference>
<dbReference type="Proteomes" id="UP000324897">
    <property type="component" value="Chromosome 3"/>
</dbReference>
<reference evidence="9 10" key="1">
    <citation type="journal article" date="2019" name="Sci. Rep.">
        <title>A high-quality genome of Eragrostis curvula grass provides insights into Poaceae evolution and supports new strategies to enhance forage quality.</title>
        <authorList>
            <person name="Carballo J."/>
            <person name="Santos B.A.C.M."/>
            <person name="Zappacosta D."/>
            <person name="Garbus I."/>
            <person name="Selva J.P."/>
            <person name="Gallo C.A."/>
            <person name="Diaz A."/>
            <person name="Albertini E."/>
            <person name="Caccamo M."/>
            <person name="Echenique V."/>
        </authorList>
    </citation>
    <scope>NUCLEOTIDE SEQUENCE [LARGE SCALE GENOMIC DNA]</scope>
    <source>
        <strain evidence="10">cv. Victoria</strain>
        <tissue evidence="9">Leaf</tissue>
    </source>
</reference>
<dbReference type="OrthoDB" id="684427at2759"/>
<dbReference type="SUPFAM" id="SSF49503">
    <property type="entry name" value="Cupredoxins"/>
    <property type="match status" value="1"/>
</dbReference>
<dbReference type="PANTHER" id="PTHR22765">
    <property type="entry name" value="RING FINGER AND PROTEASE ASSOCIATED DOMAIN-CONTAINING"/>
    <property type="match status" value="1"/>
</dbReference>
<feature type="domain" description="Phytocyanin" evidence="8">
    <location>
        <begin position="36"/>
        <end position="129"/>
    </location>
</feature>
<dbReference type="GO" id="GO:0061630">
    <property type="term" value="F:ubiquitin protein ligase activity"/>
    <property type="evidence" value="ECO:0007669"/>
    <property type="project" value="TreeGrafter"/>
</dbReference>
<evidence type="ECO:0000256" key="2">
    <source>
        <dbReference type="ARBA" id="ARBA00022771"/>
    </source>
</evidence>
<feature type="domain" description="RING-type" evidence="7">
    <location>
        <begin position="193"/>
        <end position="236"/>
    </location>
</feature>
<comment type="caution">
    <text evidence="9">The sequence shown here is derived from an EMBL/GenBank/DDBJ whole genome shotgun (WGS) entry which is preliminary data.</text>
</comment>
<feature type="region of interest" description="Disordered" evidence="5">
    <location>
        <begin position="26"/>
        <end position="51"/>
    </location>
</feature>
<dbReference type="SMART" id="SM00744">
    <property type="entry name" value="RINGv"/>
    <property type="match status" value="1"/>
</dbReference>
<protein>
    <recommendedName>
        <fullName evidence="11">RING-type domain-containing protein</fullName>
    </recommendedName>
</protein>
<sequence>MTSLSHSHFALAFCVVLLAASSASSPPPAVHGDGERVLTVPSASGGETPNRWSRRHTFHAGDLLDFTPWNLSVLVVRADDYKRCAEASPLRRVADGKLFQLEGRGLFFFIAGAPALCEAGQRMVVRVATMEADLLPATAAPEHMKPLLAASSPAASPTQWRNRKMRAVKMAAITASKFEPMDCDYREGGGKVCDICIEEYRDQDTLGVLPCTHRFHESCIRQWIKVGVQTYCPICKVPL</sequence>
<evidence type="ECO:0000256" key="6">
    <source>
        <dbReference type="SAM" id="SignalP"/>
    </source>
</evidence>
<dbReference type="SUPFAM" id="SSF57850">
    <property type="entry name" value="RING/U-box"/>
    <property type="match status" value="1"/>
</dbReference>